<gene>
    <name evidence="2" type="ORF">EEX84_02505</name>
</gene>
<dbReference type="OrthoDB" id="2972121at2"/>
<keyword evidence="1" id="KW-0472">Membrane</keyword>
<proteinExistence type="predicted"/>
<evidence type="ECO:0000313" key="3">
    <source>
        <dbReference type="Proteomes" id="UP000275473"/>
    </source>
</evidence>
<evidence type="ECO:0000313" key="2">
    <source>
        <dbReference type="EMBL" id="RNF41237.1"/>
    </source>
</evidence>
<dbReference type="Proteomes" id="UP000275473">
    <property type="component" value="Unassembled WGS sequence"/>
</dbReference>
<accession>A0A3M8PC04</accession>
<sequence>MDDLLGYAVAALFAIGFIYAFIKQVKQTVIIRNENKVKDCKRLLVGNYITSIALGGFLLSYLVNLFIGIQWIASNTIASGDAILSCFIFLVILIIARLVIISEENKQNKLLV</sequence>
<keyword evidence="1" id="KW-0812">Transmembrane</keyword>
<evidence type="ECO:0000256" key="1">
    <source>
        <dbReference type="SAM" id="Phobius"/>
    </source>
</evidence>
<dbReference type="RefSeq" id="WP_123163984.1">
    <property type="nucleotide sequence ID" value="NZ_RIAX01000001.1"/>
</dbReference>
<feature type="transmembrane region" description="Helical" evidence="1">
    <location>
        <begin position="43"/>
        <end position="62"/>
    </location>
</feature>
<dbReference type="EMBL" id="RIAX01000001">
    <property type="protein sequence ID" value="RNF41237.1"/>
    <property type="molecule type" value="Genomic_DNA"/>
</dbReference>
<name>A0A3M8PC04_9BACL</name>
<organism evidence="2 3">
    <name type="scientific">Planococcus salinus</name>
    <dbReference type="NCBI Taxonomy" id="1848460"/>
    <lineage>
        <taxon>Bacteria</taxon>
        <taxon>Bacillati</taxon>
        <taxon>Bacillota</taxon>
        <taxon>Bacilli</taxon>
        <taxon>Bacillales</taxon>
        <taxon>Caryophanaceae</taxon>
        <taxon>Planococcus</taxon>
    </lineage>
</organism>
<comment type="caution">
    <text evidence="2">The sequence shown here is derived from an EMBL/GenBank/DDBJ whole genome shotgun (WGS) entry which is preliminary data.</text>
</comment>
<feature type="transmembrane region" description="Helical" evidence="1">
    <location>
        <begin position="6"/>
        <end position="22"/>
    </location>
</feature>
<dbReference type="AlphaFoldDB" id="A0A3M8PC04"/>
<keyword evidence="3" id="KW-1185">Reference proteome</keyword>
<reference evidence="2 3" key="1">
    <citation type="journal article" date="2018" name="Int. J. Syst. Evol. Microbiol.">
        <title>Planococcus salinus sp. nov., a moderately halophilic bacterium isolated from a saline-alkali soil.</title>
        <authorList>
            <person name="Gan L."/>
        </authorList>
    </citation>
    <scope>NUCLEOTIDE SEQUENCE [LARGE SCALE GENOMIC DNA]</scope>
    <source>
        <strain evidence="2 3">LCB217</strain>
    </source>
</reference>
<protein>
    <submittedName>
        <fullName evidence="2">Uncharacterized protein</fullName>
    </submittedName>
</protein>
<keyword evidence="1" id="KW-1133">Transmembrane helix</keyword>
<feature type="transmembrane region" description="Helical" evidence="1">
    <location>
        <begin position="82"/>
        <end position="100"/>
    </location>
</feature>